<evidence type="ECO:0000259" key="4">
    <source>
        <dbReference type="PROSITE" id="PS50110"/>
    </source>
</evidence>
<comment type="caution">
    <text evidence="7">The sequence shown here is derived from an EMBL/GenBank/DDBJ whole genome shotgun (WGS) entry which is preliminary data.</text>
</comment>
<evidence type="ECO:0000259" key="6">
    <source>
        <dbReference type="PROSITE" id="PS51755"/>
    </source>
</evidence>
<dbReference type="InterPro" id="IPR001867">
    <property type="entry name" value="OmpR/PhoB-type_DNA-bd"/>
</dbReference>
<evidence type="ECO:0000259" key="5">
    <source>
        <dbReference type="PROSITE" id="PS50887"/>
    </source>
</evidence>
<dbReference type="InterPro" id="IPR008207">
    <property type="entry name" value="Sig_transdc_His_kin_Hpt_dom"/>
</dbReference>
<dbReference type="RefSeq" id="WP_377965828.1">
    <property type="nucleotide sequence ID" value="NZ_JBHZOL010000085.1"/>
</dbReference>
<evidence type="ECO:0000256" key="1">
    <source>
        <dbReference type="ARBA" id="ARBA00023125"/>
    </source>
</evidence>
<dbReference type="InterPro" id="IPR016032">
    <property type="entry name" value="Sig_transdc_resp-reg_C-effctor"/>
</dbReference>
<dbReference type="PANTHER" id="PTHR48111:SF15">
    <property type="entry name" value="OMPR SUBFAMILY"/>
    <property type="match status" value="1"/>
</dbReference>
<feature type="domain" description="Response regulatory" evidence="4">
    <location>
        <begin position="362"/>
        <end position="478"/>
    </location>
</feature>
<accession>A0ABW6IGG2</accession>
<dbReference type="Gene3D" id="3.30.70.270">
    <property type="match status" value="1"/>
</dbReference>
<keyword evidence="8" id="KW-1185">Reference proteome</keyword>
<gene>
    <name evidence="7" type="ORF">ACFVKH_13345</name>
</gene>
<dbReference type="InterPro" id="IPR036388">
    <property type="entry name" value="WH-like_DNA-bd_sf"/>
</dbReference>
<name>A0ABW6IGG2_9CYAN</name>
<dbReference type="EMBL" id="JBHZOL010000085">
    <property type="protein sequence ID" value="MFE4107273.1"/>
    <property type="molecule type" value="Genomic_DNA"/>
</dbReference>
<dbReference type="PROSITE" id="PS50887">
    <property type="entry name" value="GGDEF"/>
    <property type="match status" value="1"/>
</dbReference>
<feature type="domain" description="Response regulatory" evidence="4">
    <location>
        <begin position="2"/>
        <end position="117"/>
    </location>
</feature>
<feature type="domain" description="GGDEF" evidence="5">
    <location>
        <begin position="657"/>
        <end position="794"/>
    </location>
</feature>
<reference evidence="7 8" key="1">
    <citation type="submission" date="2024-10" db="EMBL/GenBank/DDBJ databases">
        <authorList>
            <person name="Ratan Roy A."/>
            <person name="Morales Sandoval P.H."/>
            <person name="De Los Santos Villalobos S."/>
            <person name="Chakraborty S."/>
            <person name="Mukherjee J."/>
        </authorList>
    </citation>
    <scope>NUCLEOTIDE SEQUENCE [LARGE SCALE GENOMIC DNA]</scope>
    <source>
        <strain evidence="7 8">S1</strain>
    </source>
</reference>
<evidence type="ECO:0000256" key="2">
    <source>
        <dbReference type="PROSITE-ProRule" id="PRU00169"/>
    </source>
</evidence>
<dbReference type="InterPro" id="IPR000160">
    <property type="entry name" value="GGDEF_dom"/>
</dbReference>
<organism evidence="7 8">
    <name type="scientific">Almyronema epifaneia S1</name>
    <dbReference type="NCBI Taxonomy" id="2991925"/>
    <lineage>
        <taxon>Bacteria</taxon>
        <taxon>Bacillati</taxon>
        <taxon>Cyanobacteriota</taxon>
        <taxon>Cyanophyceae</taxon>
        <taxon>Nodosilineales</taxon>
        <taxon>Nodosilineaceae</taxon>
        <taxon>Almyronema</taxon>
        <taxon>Almyronema epifaneia</taxon>
    </lineage>
</organism>
<feature type="domain" description="OmpR/PhoB-type" evidence="6">
    <location>
        <begin position="129"/>
        <end position="228"/>
    </location>
</feature>
<dbReference type="SUPFAM" id="SSF55073">
    <property type="entry name" value="Nucleotide cyclase"/>
    <property type="match status" value="1"/>
</dbReference>
<dbReference type="PANTHER" id="PTHR48111">
    <property type="entry name" value="REGULATOR OF RPOS"/>
    <property type="match status" value="1"/>
</dbReference>
<keyword evidence="1 3" id="KW-0238">DNA-binding</keyword>
<dbReference type="InterPro" id="IPR036641">
    <property type="entry name" value="HPT_dom_sf"/>
</dbReference>
<dbReference type="Gene3D" id="3.40.50.2300">
    <property type="match status" value="3"/>
</dbReference>
<dbReference type="PROSITE" id="PS51755">
    <property type="entry name" value="OMPR_PHOB"/>
    <property type="match status" value="1"/>
</dbReference>
<dbReference type="Pfam" id="PF01627">
    <property type="entry name" value="Hpt"/>
    <property type="match status" value="1"/>
</dbReference>
<dbReference type="InterPro" id="IPR001789">
    <property type="entry name" value="Sig_transdc_resp-reg_receiver"/>
</dbReference>
<evidence type="ECO:0000313" key="7">
    <source>
        <dbReference type="EMBL" id="MFE4107273.1"/>
    </source>
</evidence>
<comment type="caution">
    <text evidence="2">Lacks conserved residue(s) required for the propagation of feature annotation.</text>
</comment>
<dbReference type="SMART" id="SM00862">
    <property type="entry name" value="Trans_reg_C"/>
    <property type="match status" value="1"/>
</dbReference>
<dbReference type="NCBIfam" id="TIGR00254">
    <property type="entry name" value="GGDEF"/>
    <property type="match status" value="1"/>
</dbReference>
<dbReference type="InterPro" id="IPR029787">
    <property type="entry name" value="Nucleotide_cyclase"/>
</dbReference>
<feature type="domain" description="Response regulatory" evidence="4">
    <location>
        <begin position="487"/>
        <end position="603"/>
    </location>
</feature>
<evidence type="ECO:0000256" key="3">
    <source>
        <dbReference type="PROSITE-ProRule" id="PRU01091"/>
    </source>
</evidence>
<dbReference type="SUPFAM" id="SSF46894">
    <property type="entry name" value="C-terminal effector domain of the bipartite response regulators"/>
    <property type="match status" value="1"/>
</dbReference>
<dbReference type="Pfam" id="PF00990">
    <property type="entry name" value="GGDEF"/>
    <property type="match status" value="1"/>
</dbReference>
<proteinExistence type="predicted"/>
<dbReference type="CDD" id="cd01949">
    <property type="entry name" value="GGDEF"/>
    <property type="match status" value="1"/>
</dbReference>
<protein>
    <submittedName>
        <fullName evidence="7">Response regulator</fullName>
    </submittedName>
</protein>
<dbReference type="InterPro" id="IPR043128">
    <property type="entry name" value="Rev_trsase/Diguanyl_cyclase"/>
</dbReference>
<dbReference type="SUPFAM" id="SSF47226">
    <property type="entry name" value="Histidine-containing phosphotransfer domain, HPT domain"/>
    <property type="match status" value="1"/>
</dbReference>
<sequence length="794" mass="88476">MKILLVENDGLTASLLAEALTAQQYEVSIMTTAEQVNVESVIAFDYDLILLTLLISNFNGIDFCRQLRGRDYHKPILLITSGNSSAEVSAGLEAGADDYIAQPYNLAELMARIRALLRRSRLTAPTPTLRVLSHGSLLLNLETATLRYQHAVVALTPPEVDLIALLLESPQQAFSRAQLVERLSTPEHRLSRRAIAELIRRLRHKFRQSGIEAGPIETVYGSGYRLHSSIAQSPPIWPIPPNRLAPSLGLNRVLERFRGSFQEQVVNLERVYHQLLEQGLQAELRRTGEQEAHKLAGGLGIFGYLTASDIAREIEWILSDPNRSNKSLIQDLAAQLAALKQALTYPPAIAVPEALVPSQIPSVLVVDDDVALTETLKQDAIAWGVDLEVAHDLGSARQQIMQSAPDVILLDLIFPDTDEDGLELLQELREQFSDIPVLTMTIRDRLADRVTTARLGSRGFLSKPIPSAQVFEEVMKTLFQRQATSNKVIIVDSDPAMLSNISIFLSSHNFQVIALGNPNDFWHVLTATAPDLLLLNAQMPTFSGLDLCQVVRQDPHWGDLPIVVMTPDANQRTIEMAFMAGADDFISKPIEPSDLLRRTVGRVERSRLQKQIKRRKQQEHQALYHLATIDTLTQVANRRRLNEYLKHEWQRLRREQAPLSLILCDIDYFKNYNDHYGHPAGDVCLQQIAQTIRTLVNRPADLVARYGGEEFCLVLPKTPLAGAVHIVNQIQQAIALLRIAHNPSPISDFVTLSFGITTLVPATENSVEQLIAAADQALYEAKAQGRNTYCTVLL</sequence>
<dbReference type="Gene3D" id="1.10.10.10">
    <property type="entry name" value="Winged helix-like DNA-binding domain superfamily/Winged helix DNA-binding domain"/>
    <property type="match status" value="1"/>
</dbReference>
<evidence type="ECO:0000313" key="8">
    <source>
        <dbReference type="Proteomes" id="UP001600165"/>
    </source>
</evidence>
<dbReference type="PROSITE" id="PS50110">
    <property type="entry name" value="RESPONSE_REGULATORY"/>
    <property type="match status" value="3"/>
</dbReference>
<dbReference type="SMART" id="SM00267">
    <property type="entry name" value="GGDEF"/>
    <property type="match status" value="1"/>
</dbReference>
<dbReference type="Gene3D" id="6.10.250.690">
    <property type="match status" value="1"/>
</dbReference>
<dbReference type="SUPFAM" id="SSF52172">
    <property type="entry name" value="CheY-like"/>
    <property type="match status" value="3"/>
</dbReference>
<dbReference type="InterPro" id="IPR011006">
    <property type="entry name" value="CheY-like_superfamily"/>
</dbReference>
<dbReference type="Pfam" id="PF00072">
    <property type="entry name" value="Response_reg"/>
    <property type="match status" value="3"/>
</dbReference>
<dbReference type="Pfam" id="PF00486">
    <property type="entry name" value="Trans_reg_C"/>
    <property type="match status" value="1"/>
</dbReference>
<feature type="modified residue" description="4-aspartylphosphate" evidence="2">
    <location>
        <position position="411"/>
    </location>
</feature>
<dbReference type="Proteomes" id="UP001600165">
    <property type="component" value="Unassembled WGS sequence"/>
</dbReference>
<dbReference type="CDD" id="cd00156">
    <property type="entry name" value="REC"/>
    <property type="match status" value="1"/>
</dbReference>
<dbReference type="CDD" id="cd00383">
    <property type="entry name" value="trans_reg_C"/>
    <property type="match status" value="1"/>
</dbReference>
<feature type="DNA-binding region" description="OmpR/PhoB-type" evidence="3">
    <location>
        <begin position="129"/>
        <end position="228"/>
    </location>
</feature>
<dbReference type="InterPro" id="IPR039420">
    <property type="entry name" value="WalR-like"/>
</dbReference>
<keyword evidence="2" id="KW-0597">Phosphoprotein</keyword>
<dbReference type="SMART" id="SM00448">
    <property type="entry name" value="REC"/>
    <property type="match status" value="3"/>
</dbReference>